<evidence type="ECO:0000256" key="2">
    <source>
        <dbReference type="ARBA" id="ARBA00007870"/>
    </source>
</evidence>
<dbReference type="InterPro" id="IPR036291">
    <property type="entry name" value="NAD(P)-bd_dom_sf"/>
</dbReference>
<dbReference type="NCBIfam" id="TIGR00745">
    <property type="entry name" value="apbA_panE"/>
    <property type="match status" value="1"/>
</dbReference>
<dbReference type="InterPro" id="IPR013332">
    <property type="entry name" value="KPR_N"/>
</dbReference>
<dbReference type="Gene3D" id="1.10.1040.10">
    <property type="entry name" value="N-(1-d-carboxylethyl)-l-norvaline Dehydrogenase, domain 2"/>
    <property type="match status" value="1"/>
</dbReference>
<evidence type="ECO:0000313" key="12">
    <source>
        <dbReference type="EMBL" id="MBL6445082.1"/>
    </source>
</evidence>
<keyword evidence="9" id="KW-0566">Pantothenate biosynthesis</keyword>
<dbReference type="GO" id="GO:0005737">
    <property type="term" value="C:cytoplasm"/>
    <property type="evidence" value="ECO:0007669"/>
    <property type="project" value="TreeGrafter"/>
</dbReference>
<organism evidence="12 13">
    <name type="scientific">Fulvivirga marina</name>
    <dbReference type="NCBI Taxonomy" id="2494733"/>
    <lineage>
        <taxon>Bacteria</taxon>
        <taxon>Pseudomonadati</taxon>
        <taxon>Bacteroidota</taxon>
        <taxon>Cytophagia</taxon>
        <taxon>Cytophagales</taxon>
        <taxon>Fulvivirgaceae</taxon>
        <taxon>Fulvivirga</taxon>
    </lineage>
</organism>
<evidence type="ECO:0000256" key="5">
    <source>
        <dbReference type="ARBA" id="ARBA00022857"/>
    </source>
</evidence>
<evidence type="ECO:0000256" key="1">
    <source>
        <dbReference type="ARBA" id="ARBA00004994"/>
    </source>
</evidence>
<evidence type="ECO:0000256" key="3">
    <source>
        <dbReference type="ARBA" id="ARBA00013014"/>
    </source>
</evidence>
<evidence type="ECO:0000259" key="11">
    <source>
        <dbReference type="Pfam" id="PF08546"/>
    </source>
</evidence>
<dbReference type="InterPro" id="IPR051402">
    <property type="entry name" value="KPR-Related"/>
</dbReference>
<name>A0A937KAU4_9BACT</name>
<evidence type="ECO:0000256" key="6">
    <source>
        <dbReference type="ARBA" id="ARBA00023002"/>
    </source>
</evidence>
<dbReference type="GO" id="GO:0008677">
    <property type="term" value="F:2-dehydropantoate 2-reductase activity"/>
    <property type="evidence" value="ECO:0007669"/>
    <property type="project" value="UniProtKB-EC"/>
</dbReference>
<accession>A0A937KAU4</accession>
<keyword evidence="13" id="KW-1185">Reference proteome</keyword>
<keyword evidence="5 9" id="KW-0521">NADP</keyword>
<evidence type="ECO:0000313" key="13">
    <source>
        <dbReference type="Proteomes" id="UP000614216"/>
    </source>
</evidence>
<dbReference type="SUPFAM" id="SSF51735">
    <property type="entry name" value="NAD(P)-binding Rossmann-fold domains"/>
    <property type="match status" value="1"/>
</dbReference>
<dbReference type="GO" id="GO:0015940">
    <property type="term" value="P:pantothenate biosynthetic process"/>
    <property type="evidence" value="ECO:0007669"/>
    <property type="project" value="UniProtKB-KW"/>
</dbReference>
<dbReference type="InterPro" id="IPR013752">
    <property type="entry name" value="KPA_reductase"/>
</dbReference>
<dbReference type="InterPro" id="IPR008927">
    <property type="entry name" value="6-PGluconate_DH-like_C_sf"/>
</dbReference>
<dbReference type="RefSeq" id="WP_202854625.1">
    <property type="nucleotide sequence ID" value="NZ_JAEUGD010000004.1"/>
</dbReference>
<dbReference type="Gene3D" id="3.40.50.720">
    <property type="entry name" value="NAD(P)-binding Rossmann-like Domain"/>
    <property type="match status" value="1"/>
</dbReference>
<protein>
    <recommendedName>
        <fullName evidence="4 9">2-dehydropantoate 2-reductase</fullName>
        <ecNumber evidence="3 9">1.1.1.169</ecNumber>
    </recommendedName>
    <alternativeName>
        <fullName evidence="7 9">Ketopantoate reductase</fullName>
    </alternativeName>
</protein>
<dbReference type="Pfam" id="PF08546">
    <property type="entry name" value="ApbA_C"/>
    <property type="match status" value="1"/>
</dbReference>
<gene>
    <name evidence="12" type="ORF">JMN32_02105</name>
</gene>
<feature type="domain" description="Ketopantoate reductase N-terminal" evidence="10">
    <location>
        <begin position="4"/>
        <end position="155"/>
    </location>
</feature>
<proteinExistence type="inferred from homology"/>
<evidence type="ECO:0000256" key="8">
    <source>
        <dbReference type="ARBA" id="ARBA00048793"/>
    </source>
</evidence>
<comment type="similarity">
    <text evidence="2 9">Belongs to the ketopantoate reductase family.</text>
</comment>
<dbReference type="InterPro" id="IPR013328">
    <property type="entry name" value="6PGD_dom2"/>
</dbReference>
<evidence type="ECO:0000256" key="9">
    <source>
        <dbReference type="RuleBase" id="RU362068"/>
    </source>
</evidence>
<dbReference type="EMBL" id="JAEUGD010000004">
    <property type="protein sequence ID" value="MBL6445082.1"/>
    <property type="molecule type" value="Genomic_DNA"/>
</dbReference>
<sequence>MKKIAIAGMGGIGGFVGTPLAKSFGIDEQVQVIFICRGTTKAAIVQNGLTLESPKGTETARPYLVTDSPEEAGILDVIILACKSYSVKALIKTYKKCIGEHTVIITLQNLVNSKELIRQYLDKGQIIEGCIYVASNVKHPGYIQHVGGPGKIFIGGEPADKYQWLTDLLVEGGLDVTYEENIKKVLWKKYLFVAPVAAITTAYNITFGQLLESKHLMDMLESMMIEIQSLADKKGVLLSEGDISTSKDMLSKFPYGAKSSLQLDFESGNITEKDFLVDHVIELGQQLGINIPVYQEVNEKILSLA</sequence>
<dbReference type="PANTHER" id="PTHR21708:SF26">
    <property type="entry name" value="2-DEHYDROPANTOATE 2-REDUCTASE"/>
    <property type="match status" value="1"/>
</dbReference>
<dbReference type="Proteomes" id="UP000614216">
    <property type="component" value="Unassembled WGS sequence"/>
</dbReference>
<dbReference type="EC" id="1.1.1.169" evidence="3 9"/>
<keyword evidence="6 9" id="KW-0560">Oxidoreductase</keyword>
<evidence type="ECO:0000259" key="10">
    <source>
        <dbReference type="Pfam" id="PF02558"/>
    </source>
</evidence>
<dbReference type="SUPFAM" id="SSF48179">
    <property type="entry name" value="6-phosphogluconate dehydrogenase C-terminal domain-like"/>
    <property type="match status" value="1"/>
</dbReference>
<feature type="domain" description="Ketopantoate reductase C-terminal" evidence="11">
    <location>
        <begin position="181"/>
        <end position="297"/>
    </location>
</feature>
<dbReference type="PANTHER" id="PTHR21708">
    <property type="entry name" value="PROBABLE 2-DEHYDROPANTOATE 2-REDUCTASE"/>
    <property type="match status" value="1"/>
</dbReference>
<evidence type="ECO:0000256" key="4">
    <source>
        <dbReference type="ARBA" id="ARBA00019465"/>
    </source>
</evidence>
<comment type="caution">
    <text evidence="12">The sequence shown here is derived from an EMBL/GenBank/DDBJ whole genome shotgun (WGS) entry which is preliminary data.</text>
</comment>
<reference evidence="12" key="1">
    <citation type="submission" date="2021-01" db="EMBL/GenBank/DDBJ databases">
        <title>Fulvivirga kasyanovii gen. nov., sp nov., a novel member of the phylum Bacteroidetes isolated from seawater in a mussel farm.</title>
        <authorList>
            <person name="Zhao L.-H."/>
            <person name="Wang Z.-J."/>
        </authorList>
    </citation>
    <scope>NUCLEOTIDE SEQUENCE</scope>
    <source>
        <strain evidence="12">29W222</strain>
    </source>
</reference>
<evidence type="ECO:0000256" key="7">
    <source>
        <dbReference type="ARBA" id="ARBA00032024"/>
    </source>
</evidence>
<comment type="pathway">
    <text evidence="1 9">Cofactor biosynthesis; (R)-pantothenate biosynthesis; (R)-pantoate from 3-methyl-2-oxobutanoate: step 2/2.</text>
</comment>
<dbReference type="Pfam" id="PF02558">
    <property type="entry name" value="ApbA"/>
    <property type="match status" value="1"/>
</dbReference>
<dbReference type="InterPro" id="IPR003710">
    <property type="entry name" value="ApbA"/>
</dbReference>
<comment type="function">
    <text evidence="9">Catalyzes the NADPH-dependent reduction of ketopantoate into pantoic acid.</text>
</comment>
<comment type="catalytic activity">
    <reaction evidence="8 9">
        <text>(R)-pantoate + NADP(+) = 2-dehydropantoate + NADPH + H(+)</text>
        <dbReference type="Rhea" id="RHEA:16233"/>
        <dbReference type="ChEBI" id="CHEBI:11561"/>
        <dbReference type="ChEBI" id="CHEBI:15378"/>
        <dbReference type="ChEBI" id="CHEBI:15980"/>
        <dbReference type="ChEBI" id="CHEBI:57783"/>
        <dbReference type="ChEBI" id="CHEBI:58349"/>
        <dbReference type="EC" id="1.1.1.169"/>
    </reaction>
</comment>
<dbReference type="AlphaFoldDB" id="A0A937KAU4"/>